<reference evidence="2 3" key="1">
    <citation type="submission" date="2018-03" db="EMBL/GenBank/DDBJ databases">
        <title>Genomic Encyclopedia of Archaeal and Bacterial Type Strains, Phase II (KMG-II): from individual species to whole genera.</title>
        <authorList>
            <person name="Goeker M."/>
        </authorList>
    </citation>
    <scope>NUCLEOTIDE SEQUENCE [LARGE SCALE GENOMIC DNA]</scope>
    <source>
        <strain evidence="2 3">DSM 45312</strain>
    </source>
</reference>
<dbReference type="AlphaFoldDB" id="A0A2P8DEN6"/>
<comment type="caution">
    <text evidence="2">The sequence shown here is derived from an EMBL/GenBank/DDBJ whole genome shotgun (WGS) entry which is preliminary data.</text>
</comment>
<dbReference type="Proteomes" id="UP000240542">
    <property type="component" value="Unassembled WGS sequence"/>
</dbReference>
<name>A0A2P8DEN6_9ACTN</name>
<keyword evidence="1" id="KW-0732">Signal</keyword>
<dbReference type="Gene3D" id="1.20.90.10">
    <property type="entry name" value="Phospholipase A2 domain"/>
    <property type="match status" value="1"/>
</dbReference>
<protein>
    <submittedName>
        <fullName evidence="2">Phospholipase A2-like protein</fullName>
    </submittedName>
</protein>
<accession>A0A2P8DEN6</accession>
<dbReference type="InterPro" id="IPR036444">
    <property type="entry name" value="PLipase_A2_dom_sf"/>
</dbReference>
<keyword evidence="3" id="KW-1185">Reference proteome</keyword>
<dbReference type="GO" id="GO:0004623">
    <property type="term" value="F:phospholipase A2 activity"/>
    <property type="evidence" value="ECO:0007669"/>
    <property type="project" value="InterPro"/>
</dbReference>
<dbReference type="SUPFAM" id="SSF48619">
    <property type="entry name" value="Phospholipase A2, PLA2"/>
    <property type="match status" value="1"/>
</dbReference>
<dbReference type="RefSeq" id="WP_106584613.1">
    <property type="nucleotide sequence ID" value="NZ_PYGA01000014.1"/>
</dbReference>
<sequence>MDKDPGLRHPARRFLRAALTAGAACLFTITAAGTAAAAVPPDELQRITDEYLFTVSLDEFSAIRADTPNADQLDWSSDACSWSPDEPIGYSFTSSCHRHDFGYRNYKKQSRFTEATRLTIDDNFRDDMYSVCGDNGTCRGVATIYYNAVRQFGASSASTAEALEKADAPEKAQQYIARNG</sequence>
<dbReference type="GO" id="GO:0050482">
    <property type="term" value="P:arachidonate secretion"/>
    <property type="evidence" value="ECO:0007669"/>
    <property type="project" value="InterPro"/>
</dbReference>
<dbReference type="InterPro" id="IPR015141">
    <property type="entry name" value="PLipase_A2_prok/fun"/>
</dbReference>
<feature type="chain" id="PRO_5015184921" evidence="1">
    <location>
        <begin position="38"/>
        <end position="180"/>
    </location>
</feature>
<proteinExistence type="predicted"/>
<dbReference type="GO" id="GO:0006644">
    <property type="term" value="P:phospholipid metabolic process"/>
    <property type="evidence" value="ECO:0007669"/>
    <property type="project" value="InterPro"/>
</dbReference>
<evidence type="ECO:0000313" key="3">
    <source>
        <dbReference type="Proteomes" id="UP000240542"/>
    </source>
</evidence>
<dbReference type="EMBL" id="PYGA01000014">
    <property type="protein sequence ID" value="PSK95683.1"/>
    <property type="molecule type" value="Genomic_DNA"/>
</dbReference>
<evidence type="ECO:0000256" key="1">
    <source>
        <dbReference type="SAM" id="SignalP"/>
    </source>
</evidence>
<dbReference type="PROSITE" id="PS51318">
    <property type="entry name" value="TAT"/>
    <property type="match status" value="1"/>
</dbReference>
<dbReference type="OrthoDB" id="290927at2"/>
<dbReference type="Pfam" id="PF09056">
    <property type="entry name" value="Phospholip_A2_3"/>
    <property type="match status" value="1"/>
</dbReference>
<gene>
    <name evidence="2" type="ORF">CLV63_114116</name>
</gene>
<feature type="signal peptide" evidence="1">
    <location>
        <begin position="1"/>
        <end position="37"/>
    </location>
</feature>
<organism evidence="2 3">
    <name type="scientific">Murinocardiopsis flavida</name>
    <dbReference type="NCBI Taxonomy" id="645275"/>
    <lineage>
        <taxon>Bacteria</taxon>
        <taxon>Bacillati</taxon>
        <taxon>Actinomycetota</taxon>
        <taxon>Actinomycetes</taxon>
        <taxon>Streptosporangiales</taxon>
        <taxon>Nocardiopsidaceae</taxon>
        <taxon>Murinocardiopsis</taxon>
    </lineage>
</organism>
<evidence type="ECO:0000313" key="2">
    <source>
        <dbReference type="EMBL" id="PSK95683.1"/>
    </source>
</evidence>
<dbReference type="InterPro" id="IPR006311">
    <property type="entry name" value="TAT_signal"/>
</dbReference>